<dbReference type="RefSeq" id="WP_096895426.1">
    <property type="nucleotide sequence ID" value="NZ_BAOS01000028.1"/>
</dbReference>
<keyword evidence="2" id="KW-1185">Reference proteome</keyword>
<gene>
    <name evidence="1" type="ORF">SCALIN_C28_0251</name>
</gene>
<dbReference type="Proteomes" id="UP000218542">
    <property type="component" value="Unassembled WGS sequence"/>
</dbReference>
<organism evidence="1 2">
    <name type="scientific">Candidatus Scalindua japonica</name>
    <dbReference type="NCBI Taxonomy" id="1284222"/>
    <lineage>
        <taxon>Bacteria</taxon>
        <taxon>Pseudomonadati</taxon>
        <taxon>Planctomycetota</taxon>
        <taxon>Candidatus Brocadiia</taxon>
        <taxon>Candidatus Brocadiales</taxon>
        <taxon>Candidatus Scalinduaceae</taxon>
        <taxon>Candidatus Scalindua</taxon>
    </lineage>
</organism>
<evidence type="ECO:0000313" key="2">
    <source>
        <dbReference type="Proteomes" id="UP000218542"/>
    </source>
</evidence>
<proteinExistence type="predicted"/>
<reference evidence="2" key="1">
    <citation type="journal article" date="2017" name="Environ. Microbiol. Rep.">
        <title>Genetic Diversity of Marine Anaerobic Ammonium-Oxidizing Bacteria as Revealed by Genomic and Proteomic Analyses of 'Candidatus Scalindua japonica'.</title>
        <authorList>
            <person name="Oshiki M."/>
            <person name="Mizuto K."/>
            <person name="Kimura Z."/>
            <person name="Kindaichi T."/>
            <person name="Satoh H."/>
            <person name="Okabe S."/>
        </authorList>
    </citation>
    <scope>NUCLEOTIDE SEQUENCE [LARGE SCALE GENOMIC DNA]</scope>
    <source>
        <strain evidence="2">husup-a2</strain>
    </source>
</reference>
<dbReference type="EMBL" id="BAOS01000028">
    <property type="protein sequence ID" value="GAX62049.1"/>
    <property type="molecule type" value="Genomic_DNA"/>
</dbReference>
<dbReference type="Pfam" id="PF14350">
    <property type="entry name" value="Beta_protein"/>
    <property type="match status" value="1"/>
</dbReference>
<comment type="caution">
    <text evidence="1">The sequence shown here is derived from an EMBL/GenBank/DDBJ whole genome shotgun (WGS) entry which is preliminary data.</text>
</comment>
<accession>A0A286U1M9</accession>
<dbReference type="AlphaFoldDB" id="A0A286U1M9"/>
<dbReference type="OrthoDB" id="1492299at2"/>
<name>A0A286U1M9_9BACT</name>
<dbReference type="InterPro" id="IPR025683">
    <property type="entry name" value="Protein_beta"/>
</dbReference>
<sequence>MFDYKHYVPVLRWKQSEWLALRELTDVQRKEITPLIEIVPVKFVDKETKEIKKENCIKEELNKIVNGIRKNWGEARAFIDVHLLDVTIRTFVMKEIIVAGNNLNLHLIPVIHLNYSKEYLDMVSNLPNKNQGGACLRLNIEEVSDVSLIDKVEILIDIVGIKHHNIDLIVDYKLINESQPKFNYLIQIIPSLREWRTLTVIRGAFPKDLSGFELGEHLHPRQDWQCWLKEVASSSLLDRLPAFGDYTIQYPIYSEPPERANVSASIRYASDSAWVIMRGEGLFHDNSPGHAQYPANALLLSVRDEFCGEKFSFGDKYIYEMGQQNKKYGNPMSWLKAGINHHITLVIYQLSNLSD</sequence>
<protein>
    <submittedName>
        <fullName evidence="1">Glutamate synthase domain 2</fullName>
    </submittedName>
</protein>
<evidence type="ECO:0000313" key="1">
    <source>
        <dbReference type="EMBL" id="GAX62049.1"/>
    </source>
</evidence>